<dbReference type="EMBL" id="UINC01002371">
    <property type="protein sequence ID" value="SUZ95973.1"/>
    <property type="molecule type" value="Genomic_DNA"/>
</dbReference>
<protein>
    <submittedName>
        <fullName evidence="1">Uncharacterized protein</fullName>
    </submittedName>
</protein>
<dbReference type="AlphaFoldDB" id="A0A381S479"/>
<proteinExistence type="predicted"/>
<gene>
    <name evidence="1" type="ORF">METZ01_LOCUS48827</name>
</gene>
<organism evidence="1">
    <name type="scientific">marine metagenome</name>
    <dbReference type="NCBI Taxonomy" id="408172"/>
    <lineage>
        <taxon>unclassified sequences</taxon>
        <taxon>metagenomes</taxon>
        <taxon>ecological metagenomes</taxon>
    </lineage>
</organism>
<sequence>MLTLLDLISLLEYDFGLNNLKVLLFPIKKLDLN</sequence>
<name>A0A381S479_9ZZZZ</name>
<accession>A0A381S479</accession>
<reference evidence="1" key="1">
    <citation type="submission" date="2018-05" db="EMBL/GenBank/DDBJ databases">
        <authorList>
            <person name="Lanie J.A."/>
            <person name="Ng W.-L."/>
            <person name="Kazmierczak K.M."/>
            <person name="Andrzejewski T.M."/>
            <person name="Davidsen T.M."/>
            <person name="Wayne K.J."/>
            <person name="Tettelin H."/>
            <person name="Glass J.I."/>
            <person name="Rusch D."/>
            <person name="Podicherti R."/>
            <person name="Tsui H.-C.T."/>
            <person name="Winkler M.E."/>
        </authorList>
    </citation>
    <scope>NUCLEOTIDE SEQUENCE</scope>
</reference>
<evidence type="ECO:0000313" key="1">
    <source>
        <dbReference type="EMBL" id="SUZ95973.1"/>
    </source>
</evidence>